<organism evidence="1 2">
    <name type="scientific">Chaenocephalus aceratus</name>
    <name type="common">Blackfin icefish</name>
    <name type="synonym">Chaenichthys aceratus</name>
    <dbReference type="NCBI Taxonomy" id="36190"/>
    <lineage>
        <taxon>Eukaryota</taxon>
        <taxon>Metazoa</taxon>
        <taxon>Chordata</taxon>
        <taxon>Craniata</taxon>
        <taxon>Vertebrata</taxon>
        <taxon>Euteleostomi</taxon>
        <taxon>Actinopterygii</taxon>
        <taxon>Neopterygii</taxon>
        <taxon>Teleostei</taxon>
        <taxon>Neoteleostei</taxon>
        <taxon>Acanthomorphata</taxon>
        <taxon>Eupercaria</taxon>
        <taxon>Perciformes</taxon>
        <taxon>Notothenioidei</taxon>
        <taxon>Channichthyidae</taxon>
        <taxon>Chaenocephalus</taxon>
    </lineage>
</organism>
<keyword evidence="2" id="KW-1185">Reference proteome</keyword>
<comment type="caution">
    <text evidence="1">The sequence shown here is derived from an EMBL/GenBank/DDBJ whole genome shotgun (WGS) entry which is preliminary data.</text>
</comment>
<proteinExistence type="predicted"/>
<gene>
    <name evidence="1" type="ORF">KUCAC02_006969</name>
</gene>
<feature type="non-terminal residue" evidence="1">
    <location>
        <position position="1"/>
    </location>
</feature>
<protein>
    <submittedName>
        <fullName evidence="1">Uncharacterized protein</fullName>
    </submittedName>
</protein>
<dbReference type="Proteomes" id="UP001057452">
    <property type="component" value="Chromosome 23"/>
</dbReference>
<evidence type="ECO:0000313" key="2">
    <source>
        <dbReference type="Proteomes" id="UP001057452"/>
    </source>
</evidence>
<name>A0ACB9VT86_CHAAC</name>
<evidence type="ECO:0000313" key="1">
    <source>
        <dbReference type="EMBL" id="KAI4803420.1"/>
    </source>
</evidence>
<feature type="non-terminal residue" evidence="1">
    <location>
        <position position="96"/>
    </location>
</feature>
<reference evidence="1" key="1">
    <citation type="submission" date="2022-05" db="EMBL/GenBank/DDBJ databases">
        <title>Chromosome-level genome of Chaenocephalus aceratus.</title>
        <authorList>
            <person name="Park H."/>
        </authorList>
    </citation>
    <scope>NUCLEOTIDE SEQUENCE</scope>
    <source>
        <strain evidence="1">KU_202001</strain>
    </source>
</reference>
<dbReference type="EMBL" id="CM043807">
    <property type="protein sequence ID" value="KAI4803420.1"/>
    <property type="molecule type" value="Genomic_DNA"/>
</dbReference>
<sequence length="96" mass="10507">PMWQSELVADGLAFCICCVQTGGFVLLSPGEDRAFLVATHLSPAQLNPARSRQLPLQQAAVSAVPAALERQLSLRRGQAEVLSPRTTRCRVHREEQ</sequence>
<accession>A0ACB9VT86</accession>